<proteinExistence type="predicted"/>
<feature type="region of interest" description="Disordered" evidence="1">
    <location>
        <begin position="1"/>
        <end position="42"/>
    </location>
</feature>
<accession>W7TQJ3</accession>
<evidence type="ECO:0000313" key="3">
    <source>
        <dbReference type="Proteomes" id="UP000019335"/>
    </source>
</evidence>
<protein>
    <submittedName>
        <fullName evidence="2">Uncharacterized protein</fullName>
    </submittedName>
</protein>
<evidence type="ECO:0000256" key="1">
    <source>
        <dbReference type="SAM" id="MobiDB-lite"/>
    </source>
</evidence>
<dbReference type="Proteomes" id="UP000019335">
    <property type="component" value="Chromosome 10"/>
</dbReference>
<comment type="caution">
    <text evidence="2">The sequence shown here is derived from an EMBL/GenBank/DDBJ whole genome shotgun (WGS) entry which is preliminary data.</text>
</comment>
<feature type="compositionally biased region" description="Polar residues" evidence="1">
    <location>
        <begin position="20"/>
        <end position="37"/>
    </location>
</feature>
<reference evidence="2 3" key="1">
    <citation type="journal article" date="2014" name="Mol. Plant">
        <title>Chromosome Scale Genome Assembly and Transcriptome Profiling of Nannochloropsis gaditana in Nitrogen Depletion.</title>
        <authorList>
            <person name="Corteggiani Carpinelli E."/>
            <person name="Telatin A."/>
            <person name="Vitulo N."/>
            <person name="Forcato C."/>
            <person name="D'Angelo M."/>
            <person name="Schiavon R."/>
            <person name="Vezzi A."/>
            <person name="Giacometti G.M."/>
            <person name="Morosinotto T."/>
            <person name="Valle G."/>
        </authorList>
    </citation>
    <scope>NUCLEOTIDE SEQUENCE [LARGE SCALE GENOMIC DNA]</scope>
    <source>
        <strain evidence="2 3">B-31</strain>
    </source>
</reference>
<keyword evidence="3" id="KW-1185">Reference proteome</keyword>
<sequence>MVEEEGNKPQSPGSAHEEPWTTQSTLSAFDSLQVTDNEVNDASLEAMQCRQSSGEQARIGAETYEPLPMRIGEPGLAHISTVVETDAELQKEIARARKVTANVNKKRIGRSVQPIVAAEEDECQPHGHHDAKAARQYHSLTDSKPQRALGPCDESIGVRRNFSTSRRPLFDSFFEEGEPNDDFGDFAGPVVLSDDYTSIRQDPKPAISGNSFESCLSSQRSSEKRAKSYKSSCRSFFHASGDLTPLTMAANKHQAHRAIHELEAVDINGLFALNQMKWKNARTCFWFDAVLCKILHSQARCSFHCLPFTRLSEKANLHENVESMNKEEPGEILPIVDVASAQPRTLAPGGSLSRKHAPVTERMRHEGDKFFREKQRDFEKNMQDQVMDDYRGGTRIVEEQEIAGDCVECENETREEPFHSKHTSRENLMLGYETLSEKATAVLSEIYLPDLSFMLAKVPVENSREPQKYP</sequence>
<gene>
    <name evidence="2" type="ORF">Naga_100021g58</name>
</gene>
<evidence type="ECO:0000313" key="2">
    <source>
        <dbReference type="EMBL" id="EWM25793.1"/>
    </source>
</evidence>
<name>W7TQJ3_9STRA</name>
<organism evidence="2 3">
    <name type="scientific">Nannochloropsis gaditana</name>
    <dbReference type="NCBI Taxonomy" id="72520"/>
    <lineage>
        <taxon>Eukaryota</taxon>
        <taxon>Sar</taxon>
        <taxon>Stramenopiles</taxon>
        <taxon>Ochrophyta</taxon>
        <taxon>Eustigmatophyceae</taxon>
        <taxon>Eustigmatales</taxon>
        <taxon>Monodopsidaceae</taxon>
        <taxon>Nannochloropsis</taxon>
    </lineage>
</organism>
<dbReference type="EMBL" id="AZIL01000830">
    <property type="protein sequence ID" value="EWM25793.1"/>
    <property type="molecule type" value="Genomic_DNA"/>
</dbReference>
<dbReference type="AlphaFoldDB" id="W7TQJ3"/>